<dbReference type="EMBL" id="PJQM01002474">
    <property type="protein sequence ID" value="RCH95070.1"/>
    <property type="molecule type" value="Genomic_DNA"/>
</dbReference>
<reference evidence="2 3" key="1">
    <citation type="journal article" date="2018" name="G3 (Bethesda)">
        <title>Phylogenetic and Phylogenomic Definition of Rhizopus Species.</title>
        <authorList>
            <person name="Gryganskyi A.P."/>
            <person name="Golan J."/>
            <person name="Dolatabadi S."/>
            <person name="Mondo S."/>
            <person name="Robb S."/>
            <person name="Idnurm A."/>
            <person name="Muszewska A."/>
            <person name="Steczkiewicz K."/>
            <person name="Masonjones S."/>
            <person name="Liao H.L."/>
            <person name="Gajdeczka M.T."/>
            <person name="Anike F."/>
            <person name="Vuek A."/>
            <person name="Anishchenko I.M."/>
            <person name="Voigt K."/>
            <person name="de Hoog G.S."/>
            <person name="Smith M.E."/>
            <person name="Heitman J."/>
            <person name="Vilgalys R."/>
            <person name="Stajich J.E."/>
        </authorList>
    </citation>
    <scope>NUCLEOTIDE SEQUENCE [LARGE SCALE GENOMIC DNA]</scope>
    <source>
        <strain evidence="2 3">LSU 92-RS-03</strain>
    </source>
</reference>
<feature type="region of interest" description="Disordered" evidence="1">
    <location>
        <begin position="48"/>
        <end position="73"/>
    </location>
</feature>
<protein>
    <submittedName>
        <fullName evidence="2">Uncharacterized protein</fullName>
    </submittedName>
</protein>
<keyword evidence="3" id="KW-1185">Reference proteome</keyword>
<evidence type="ECO:0000313" key="2">
    <source>
        <dbReference type="EMBL" id="RCH95070.1"/>
    </source>
</evidence>
<dbReference type="AlphaFoldDB" id="A0A367JYS0"/>
<accession>A0A367JYS0</accession>
<dbReference type="Proteomes" id="UP000253551">
    <property type="component" value="Unassembled WGS sequence"/>
</dbReference>
<evidence type="ECO:0000256" key="1">
    <source>
        <dbReference type="SAM" id="MobiDB-lite"/>
    </source>
</evidence>
<name>A0A367JYS0_RHIST</name>
<comment type="caution">
    <text evidence="2">The sequence shown here is derived from an EMBL/GenBank/DDBJ whole genome shotgun (WGS) entry which is preliminary data.</text>
</comment>
<organism evidence="2 3">
    <name type="scientific">Rhizopus stolonifer</name>
    <name type="common">Rhizopus nigricans</name>
    <dbReference type="NCBI Taxonomy" id="4846"/>
    <lineage>
        <taxon>Eukaryota</taxon>
        <taxon>Fungi</taxon>
        <taxon>Fungi incertae sedis</taxon>
        <taxon>Mucoromycota</taxon>
        <taxon>Mucoromycotina</taxon>
        <taxon>Mucoromycetes</taxon>
        <taxon>Mucorales</taxon>
        <taxon>Mucorineae</taxon>
        <taxon>Rhizopodaceae</taxon>
        <taxon>Rhizopus</taxon>
    </lineage>
</organism>
<sequence length="104" mass="12189">MYKHLKFFGDEVIPLRVFSGYWVARLILVKYWANGKFVKDIEIDISNEDEDRPRSSNTEGTQKKKDWEESDDEITKKNPRVLVDVCGDMNDEDTDGKLITLILY</sequence>
<gene>
    <name evidence="2" type="ORF">CU098_011434</name>
</gene>
<proteinExistence type="predicted"/>
<evidence type="ECO:0000313" key="3">
    <source>
        <dbReference type="Proteomes" id="UP000253551"/>
    </source>
</evidence>